<reference evidence="1" key="1">
    <citation type="submission" date="2021-03" db="EMBL/GenBank/DDBJ databases">
        <title>Whole genome sequence of Streptomyces bomunensis MMS17-BM035.</title>
        <authorList>
            <person name="Lee J.H."/>
        </authorList>
    </citation>
    <scope>NUCLEOTIDE SEQUENCE</scope>
    <source>
        <strain evidence="1">MMS17-BM035</strain>
    </source>
</reference>
<name>A0A940MBV4_9ACTN</name>
<keyword evidence="1" id="KW-0378">Hydrolase</keyword>
<accession>A0A940MBV4</accession>
<dbReference type="SUPFAM" id="SSF53474">
    <property type="entry name" value="alpha/beta-Hydrolases"/>
    <property type="match status" value="1"/>
</dbReference>
<keyword evidence="2" id="KW-1185">Reference proteome</keyword>
<dbReference type="Proteomes" id="UP000670475">
    <property type="component" value="Unassembled WGS sequence"/>
</dbReference>
<dbReference type="InterPro" id="IPR029058">
    <property type="entry name" value="AB_hydrolase_fold"/>
</dbReference>
<dbReference type="GO" id="GO:0016787">
    <property type="term" value="F:hydrolase activity"/>
    <property type="evidence" value="ECO:0007669"/>
    <property type="project" value="UniProtKB-KW"/>
</dbReference>
<evidence type="ECO:0000313" key="1">
    <source>
        <dbReference type="EMBL" id="MBP0460094.1"/>
    </source>
</evidence>
<dbReference type="Gene3D" id="3.40.50.1820">
    <property type="entry name" value="alpha/beta hydrolase"/>
    <property type="match status" value="1"/>
</dbReference>
<dbReference type="AlphaFoldDB" id="A0A940MBV4"/>
<comment type="caution">
    <text evidence="1">The sequence shown here is derived from an EMBL/GenBank/DDBJ whole genome shotgun (WGS) entry which is preliminary data.</text>
</comment>
<dbReference type="EMBL" id="JAGIQL010000099">
    <property type="protein sequence ID" value="MBP0460094.1"/>
    <property type="molecule type" value="Genomic_DNA"/>
</dbReference>
<protein>
    <submittedName>
        <fullName evidence="1">Alpha/beta hydrolase</fullName>
    </submittedName>
</protein>
<evidence type="ECO:0000313" key="2">
    <source>
        <dbReference type="Proteomes" id="UP000670475"/>
    </source>
</evidence>
<organism evidence="1 2">
    <name type="scientific">Streptomyces montanisoli</name>
    <dbReference type="NCBI Taxonomy" id="2798581"/>
    <lineage>
        <taxon>Bacteria</taxon>
        <taxon>Bacillati</taxon>
        <taxon>Actinomycetota</taxon>
        <taxon>Actinomycetes</taxon>
        <taxon>Kitasatosporales</taxon>
        <taxon>Streptomycetaceae</taxon>
        <taxon>Streptomyces</taxon>
    </lineage>
</organism>
<gene>
    <name evidence="1" type="ORF">JFN87_21730</name>
</gene>
<proteinExistence type="predicted"/>
<sequence length="217" mass="22753">MRAVALLLPGGSVASHRGPMRLALWGLKAPAARLAGAGASGGVAVHLLRYRYRGWNGEEASTAVDAEWALGELAGLYGDVPVAVLGNSLGGRAAFRVGGHRNVVSVTGVAPWLPGEDPVDHLAGRKVLIVHGDKDKSEATPAMSLAFAERARRVTDVCRFEVRGGSHTLLGRAPDVWSLTTDFMLSTLGCRELPAPLVDALAEDGDLRTTLAVGYGR</sequence>